<comment type="caution">
    <text evidence="2">The sequence shown here is derived from an EMBL/GenBank/DDBJ whole genome shotgun (WGS) entry which is preliminary data.</text>
</comment>
<protein>
    <recommendedName>
        <fullName evidence="4">RxLR effector protein</fullName>
    </recommendedName>
</protein>
<keyword evidence="1" id="KW-0732">Signal</keyword>
<accession>A0AAV1USK4</accession>
<reference evidence="2" key="1">
    <citation type="submission" date="2024-01" db="EMBL/GenBank/DDBJ databases">
        <authorList>
            <person name="Webb A."/>
        </authorList>
    </citation>
    <scope>NUCLEOTIDE SEQUENCE</scope>
    <source>
        <strain evidence="2">Pm1</strain>
    </source>
</reference>
<dbReference type="EMBL" id="CAKLBY020000225">
    <property type="protein sequence ID" value="CAK7936708.1"/>
    <property type="molecule type" value="Genomic_DNA"/>
</dbReference>
<evidence type="ECO:0000313" key="3">
    <source>
        <dbReference type="Proteomes" id="UP001162060"/>
    </source>
</evidence>
<evidence type="ECO:0008006" key="4">
    <source>
        <dbReference type="Google" id="ProtNLM"/>
    </source>
</evidence>
<evidence type="ECO:0000313" key="2">
    <source>
        <dbReference type="EMBL" id="CAK7936708.1"/>
    </source>
</evidence>
<feature type="signal peptide" evidence="1">
    <location>
        <begin position="1"/>
        <end position="20"/>
    </location>
</feature>
<proteinExistence type="predicted"/>
<evidence type="ECO:0000256" key="1">
    <source>
        <dbReference type="SAM" id="SignalP"/>
    </source>
</evidence>
<name>A0AAV1USK4_9STRA</name>
<gene>
    <name evidence="2" type="ORF">PM001_LOCUS21858</name>
</gene>
<sequence length="141" mass="15614">MRPWILVSAAVVCLSASGNAVYAALGAGKPKTSDVASPVIADRNLGTAGDAAEHRRLISFPWSDDKDEESSDFSAGSGNPKLYWRMHTLLYDDLFYVVHRTQKQAEAYIKADDRRSFHEGYLVYVKTKCKELVNKGRQACA</sequence>
<dbReference type="AlphaFoldDB" id="A0AAV1USK4"/>
<organism evidence="2 3">
    <name type="scientific">Peronospora matthiolae</name>
    <dbReference type="NCBI Taxonomy" id="2874970"/>
    <lineage>
        <taxon>Eukaryota</taxon>
        <taxon>Sar</taxon>
        <taxon>Stramenopiles</taxon>
        <taxon>Oomycota</taxon>
        <taxon>Peronosporomycetes</taxon>
        <taxon>Peronosporales</taxon>
        <taxon>Peronosporaceae</taxon>
        <taxon>Peronospora</taxon>
    </lineage>
</organism>
<dbReference type="Proteomes" id="UP001162060">
    <property type="component" value="Unassembled WGS sequence"/>
</dbReference>
<feature type="chain" id="PRO_5043449503" description="RxLR effector protein" evidence="1">
    <location>
        <begin position="21"/>
        <end position="141"/>
    </location>
</feature>